<organism evidence="13 14">
    <name type="scientific">Bos mutus grunniens</name>
    <name type="common">Wild yak</name>
    <name type="synonym">Bos grunniens</name>
    <dbReference type="NCBI Taxonomy" id="30521"/>
    <lineage>
        <taxon>Eukaryota</taxon>
        <taxon>Metazoa</taxon>
        <taxon>Chordata</taxon>
        <taxon>Craniata</taxon>
        <taxon>Vertebrata</taxon>
        <taxon>Euteleostomi</taxon>
        <taxon>Mammalia</taxon>
        <taxon>Eutheria</taxon>
        <taxon>Laurasiatheria</taxon>
        <taxon>Artiodactyla</taxon>
        <taxon>Ruminantia</taxon>
        <taxon>Pecora</taxon>
        <taxon>Bovidae</taxon>
        <taxon>Bovinae</taxon>
        <taxon>Bos</taxon>
    </lineage>
</organism>
<keyword evidence="4" id="KW-0216">Detoxification</keyword>
<dbReference type="PANTHER" id="PTHR15298:SF9">
    <property type="entry name" value="GLYCINE N-ACYLTRANSFERASE"/>
    <property type="match status" value="1"/>
</dbReference>
<comment type="similarity">
    <text evidence="3 10">Belongs to the glycine N-acyltransferase family.</text>
</comment>
<evidence type="ECO:0000313" key="13">
    <source>
        <dbReference type="Ensembl" id="ENSBGRP00000018226.1"/>
    </source>
</evidence>
<evidence type="ECO:0000256" key="8">
    <source>
        <dbReference type="ARBA" id="ARBA00023315"/>
    </source>
</evidence>
<comment type="catalytic activity">
    <reaction evidence="1">
        <text>an acyl-CoA + glycine = an N-acylglycine + CoA + H(+)</text>
        <dbReference type="Rhea" id="RHEA:19869"/>
        <dbReference type="ChEBI" id="CHEBI:15378"/>
        <dbReference type="ChEBI" id="CHEBI:57287"/>
        <dbReference type="ChEBI" id="CHEBI:57305"/>
        <dbReference type="ChEBI" id="CHEBI:57670"/>
        <dbReference type="ChEBI" id="CHEBI:58342"/>
        <dbReference type="EC" id="2.3.1.13"/>
    </reaction>
</comment>
<gene>
    <name evidence="13" type="primary">GLYAT</name>
</gene>
<dbReference type="AlphaFoldDB" id="A0A8B9XBP1"/>
<feature type="domain" description="Glycine N-acyltransferase N-terminal" evidence="11">
    <location>
        <begin position="18"/>
        <end position="177"/>
    </location>
</feature>
<evidence type="ECO:0000256" key="5">
    <source>
        <dbReference type="ARBA" id="ARBA00022679"/>
    </source>
</evidence>
<dbReference type="EC" id="2.3.1.-" evidence="10"/>
<dbReference type="PANTHER" id="PTHR15298">
    <property type="entry name" value="L-COA N-ACYLTRANSFERASE-RELATED"/>
    <property type="match status" value="1"/>
</dbReference>
<sequence length="268" mass="30977">SIVWIFQKMNEYMLEKPVYGALFHIRNKNPFNLEVLVDAWPEYQTVVIRPQKEEMKDDLDYYTNTYHIFTKAPDKLEEVLACPQVINWEQAFQIQGTQSSLNEVIQNFAATKSFKVKRSKNILYMASETIKELTPSLLDVKNLPVGDGKPKMFKLSSLFGGNERSLRFIERCIRSFPNFCLLGPEGTPVSWSLMDQTGEMRMAGTLPEYRAQGLVTHAIYQQAQCLLKRGFPVYAHVDPKNQIMQKMGQSLNHMPVPCDWNQWNCEPL</sequence>
<comment type="catalytic activity">
    <reaction evidence="9">
        <text>benzoyl-CoA + glycine = N-benzoylglycine + CoA + H(+)</text>
        <dbReference type="Rhea" id="RHEA:18493"/>
        <dbReference type="ChEBI" id="CHEBI:15378"/>
        <dbReference type="ChEBI" id="CHEBI:57287"/>
        <dbReference type="ChEBI" id="CHEBI:57305"/>
        <dbReference type="ChEBI" id="CHEBI:57369"/>
        <dbReference type="ChEBI" id="CHEBI:606565"/>
        <dbReference type="EC" id="2.3.1.71"/>
    </reaction>
</comment>
<evidence type="ECO:0000259" key="11">
    <source>
        <dbReference type="Pfam" id="PF06021"/>
    </source>
</evidence>
<keyword evidence="6" id="KW-0007">Acetylation</keyword>
<dbReference type="Pfam" id="PF08444">
    <property type="entry name" value="Gly_acyl_tr_C"/>
    <property type="match status" value="1"/>
</dbReference>
<evidence type="ECO:0000256" key="1">
    <source>
        <dbReference type="ARBA" id="ARBA00000378"/>
    </source>
</evidence>
<keyword evidence="8 10" id="KW-0012">Acyltransferase</keyword>
<accession>A0A8B9XBP1</accession>
<dbReference type="GO" id="GO:1901787">
    <property type="term" value="P:benzoyl-CoA metabolic process"/>
    <property type="evidence" value="ECO:0007669"/>
    <property type="project" value="Ensembl"/>
</dbReference>
<protein>
    <recommendedName>
        <fullName evidence="10">Glycine N-acyltransferase-like protein</fullName>
        <ecNumber evidence="10">2.3.1.-</ecNumber>
    </recommendedName>
</protein>
<evidence type="ECO:0000259" key="12">
    <source>
        <dbReference type="Pfam" id="PF08444"/>
    </source>
</evidence>
<dbReference type="GO" id="GO:0006544">
    <property type="term" value="P:glycine metabolic process"/>
    <property type="evidence" value="ECO:0007669"/>
    <property type="project" value="Ensembl"/>
</dbReference>
<evidence type="ECO:0000313" key="14">
    <source>
        <dbReference type="Proteomes" id="UP000694520"/>
    </source>
</evidence>
<dbReference type="GO" id="GO:0009636">
    <property type="term" value="P:response to toxic substance"/>
    <property type="evidence" value="ECO:0007669"/>
    <property type="project" value="UniProtKB-KW"/>
</dbReference>
<evidence type="ECO:0000256" key="9">
    <source>
        <dbReference type="ARBA" id="ARBA00047955"/>
    </source>
</evidence>
<dbReference type="InterPro" id="IPR015938">
    <property type="entry name" value="Glycine_N-acyltransferase_N"/>
</dbReference>
<evidence type="ECO:0000256" key="7">
    <source>
        <dbReference type="ARBA" id="ARBA00023128"/>
    </source>
</evidence>
<proteinExistence type="inferred from homology"/>
<keyword evidence="5 10" id="KW-0808">Transferase</keyword>
<evidence type="ECO:0000256" key="10">
    <source>
        <dbReference type="RuleBase" id="RU368002"/>
    </source>
</evidence>
<comment type="subcellular location">
    <subcellularLocation>
        <location evidence="2">Mitochondrion</location>
    </subcellularLocation>
</comment>
<dbReference type="GeneTree" id="ENSGT00950000183133"/>
<name>A0A8B9XBP1_BOSMU</name>
<dbReference type="InterPro" id="IPR010313">
    <property type="entry name" value="Glycine_N-acyltransferase"/>
</dbReference>
<evidence type="ECO:0000256" key="3">
    <source>
        <dbReference type="ARBA" id="ARBA00009110"/>
    </source>
</evidence>
<dbReference type="Pfam" id="PF06021">
    <property type="entry name" value="Gly_acyl_tr_N"/>
    <property type="match status" value="1"/>
</dbReference>
<keyword evidence="7" id="KW-0496">Mitochondrion</keyword>
<evidence type="ECO:0000256" key="4">
    <source>
        <dbReference type="ARBA" id="ARBA00022575"/>
    </source>
</evidence>
<dbReference type="Gene3D" id="3.40.630.30">
    <property type="match status" value="1"/>
</dbReference>
<evidence type="ECO:0000256" key="6">
    <source>
        <dbReference type="ARBA" id="ARBA00022990"/>
    </source>
</evidence>
<dbReference type="Ensembl" id="ENSBGRT00000021119.1">
    <property type="protein sequence ID" value="ENSBGRP00000018226.1"/>
    <property type="gene ID" value="ENSBGRG00000011528.1"/>
</dbReference>
<dbReference type="InterPro" id="IPR016181">
    <property type="entry name" value="Acyl_CoA_acyltransferase"/>
</dbReference>
<dbReference type="GO" id="GO:0047961">
    <property type="term" value="F:glycine N-acyltransferase activity"/>
    <property type="evidence" value="ECO:0007669"/>
    <property type="project" value="UniProtKB-EC"/>
</dbReference>
<keyword evidence="14" id="KW-1185">Reference proteome</keyword>
<dbReference type="GO" id="GO:0005739">
    <property type="term" value="C:mitochondrion"/>
    <property type="evidence" value="ECO:0007669"/>
    <property type="project" value="UniProtKB-SubCell"/>
</dbReference>
<reference evidence="13" key="2">
    <citation type="submission" date="2025-08" db="UniProtKB">
        <authorList>
            <consortium name="Ensembl"/>
        </authorList>
    </citation>
    <scope>IDENTIFICATION</scope>
</reference>
<dbReference type="GO" id="GO:0047962">
    <property type="term" value="F:glycine N-benzoyltransferase activity"/>
    <property type="evidence" value="ECO:0007669"/>
    <property type="project" value="UniProtKB-EC"/>
</dbReference>
<dbReference type="Proteomes" id="UP000694520">
    <property type="component" value="Chromosome 13"/>
</dbReference>
<reference evidence="13" key="3">
    <citation type="submission" date="2025-09" db="UniProtKB">
        <authorList>
            <consortium name="Ensembl"/>
        </authorList>
    </citation>
    <scope>IDENTIFICATION</scope>
</reference>
<dbReference type="InterPro" id="IPR013652">
    <property type="entry name" value="Glycine_N-acyltransferase_C"/>
</dbReference>
<dbReference type="SUPFAM" id="SSF55729">
    <property type="entry name" value="Acyl-CoA N-acyltransferases (Nat)"/>
    <property type="match status" value="1"/>
</dbReference>
<feature type="domain" description="Glycine N-acyltransferase C-terminal" evidence="12">
    <location>
        <begin position="179"/>
        <end position="267"/>
    </location>
</feature>
<evidence type="ECO:0000256" key="2">
    <source>
        <dbReference type="ARBA" id="ARBA00004173"/>
    </source>
</evidence>
<reference evidence="13" key="1">
    <citation type="submission" date="2019-05" db="EMBL/GenBank/DDBJ databases">
        <authorList>
            <person name="Zhang S."/>
            <person name="Liu J."/>
        </authorList>
    </citation>
    <scope>NUCLEOTIDE SEQUENCE [LARGE SCALE GENOMIC DNA]</scope>
</reference>